<evidence type="ECO:0000256" key="2">
    <source>
        <dbReference type="ARBA" id="ARBA00022603"/>
    </source>
</evidence>
<evidence type="ECO:0000313" key="8">
    <source>
        <dbReference type="Proteomes" id="UP000070463"/>
    </source>
</evidence>
<dbReference type="InterPro" id="IPR029063">
    <property type="entry name" value="SAM-dependent_MTases_sf"/>
</dbReference>
<dbReference type="EMBL" id="LHXR01000125">
    <property type="protein sequence ID" value="KXA95941.1"/>
    <property type="molecule type" value="Genomic_DNA"/>
</dbReference>
<keyword evidence="2" id="KW-0489">Methyltransferase</keyword>
<gene>
    <name evidence="7" type="ORF">AKJ37_06440</name>
</gene>
<dbReference type="InterPro" id="IPR047939">
    <property type="entry name" value="BREX_1_PglX"/>
</dbReference>
<name>A0A133UP42_9EURY</name>
<comment type="catalytic activity">
    <reaction evidence="5">
        <text>a 2'-deoxyadenosine in DNA + S-adenosyl-L-methionine = an N(6)-methyl-2'-deoxyadenosine in DNA + S-adenosyl-L-homocysteine + H(+)</text>
        <dbReference type="Rhea" id="RHEA:15197"/>
        <dbReference type="Rhea" id="RHEA-COMP:12418"/>
        <dbReference type="Rhea" id="RHEA-COMP:12419"/>
        <dbReference type="ChEBI" id="CHEBI:15378"/>
        <dbReference type="ChEBI" id="CHEBI:57856"/>
        <dbReference type="ChEBI" id="CHEBI:59789"/>
        <dbReference type="ChEBI" id="CHEBI:90615"/>
        <dbReference type="ChEBI" id="CHEBI:90616"/>
        <dbReference type="EC" id="2.1.1.72"/>
    </reaction>
</comment>
<feature type="non-terminal residue" evidence="7">
    <location>
        <position position="1"/>
    </location>
</feature>
<keyword evidence="4" id="KW-0949">S-adenosyl-L-methionine</keyword>
<dbReference type="GO" id="GO:0032259">
    <property type="term" value="P:methylation"/>
    <property type="evidence" value="ECO:0007669"/>
    <property type="project" value="UniProtKB-KW"/>
</dbReference>
<evidence type="ECO:0000259" key="6">
    <source>
        <dbReference type="Pfam" id="PF07669"/>
    </source>
</evidence>
<dbReference type="Gene3D" id="3.40.50.150">
    <property type="entry name" value="Vaccinia Virus protein VP39"/>
    <property type="match status" value="2"/>
</dbReference>
<accession>A0A133UP42</accession>
<evidence type="ECO:0000256" key="3">
    <source>
        <dbReference type="ARBA" id="ARBA00022679"/>
    </source>
</evidence>
<dbReference type="PATRIC" id="fig|1698267.3.peg.349"/>
<dbReference type="GO" id="GO:0006304">
    <property type="term" value="P:DNA modification"/>
    <property type="evidence" value="ECO:0007669"/>
    <property type="project" value="InterPro"/>
</dbReference>
<dbReference type="PANTHER" id="PTHR33841:SF1">
    <property type="entry name" value="DNA METHYLTRANSFERASE A"/>
    <property type="match status" value="1"/>
</dbReference>
<dbReference type="InterPro" id="IPR011639">
    <property type="entry name" value="MethylTrfase_TaqI-like_dom"/>
</dbReference>
<dbReference type="AlphaFoldDB" id="A0A133UP42"/>
<comment type="caution">
    <text evidence="7">The sequence shown here is derived from an EMBL/GenBank/DDBJ whole genome shotgun (WGS) entry which is preliminary data.</text>
</comment>
<dbReference type="GO" id="GO:0009007">
    <property type="term" value="F:site-specific DNA-methyltransferase (adenine-specific) activity"/>
    <property type="evidence" value="ECO:0007669"/>
    <property type="project" value="UniProtKB-EC"/>
</dbReference>
<dbReference type="InterPro" id="IPR050953">
    <property type="entry name" value="N4_N6_ade-DNA_methylase"/>
</dbReference>
<sequence length="1001" mass="117340">AWGEEEIIGWMYQYFKSKEKDKAFEELQKNNKKIDGSTLPAVSCIYTPDWIVRYLVDNTLGVLWKEMNPDSSIDEFCEYIVPDQEFEEREKKPIEEITLLDPACGSGHFLLYAYEVFEKMYEESGYTKEEIPEKILSNNLYGVDVDNRSVQLSALSLYIKGKTENPSAKIKDINLISADAVLMDGEKKERLLKKCKNPVEKEIIKEMWDNFQHLDERGSLVKVKESVRKRIQQYKASLSEEEKKQQYLDQFSSETIKKKETSVQQKLAERLSTEDYWNMIEDRMIQRIRELGEEAIQSRDMSEQLFATETEKTLHLLDYLMGKYDCVTTNPPYLYRRNMNSSMKSFLKEYYRNASKDYYSAFIKKCLDFSKERGYVGTITQDTFMFLSGFTSFRKNILKRQLRTCLHLGTHVFEGIKGEKVRSSAFTIRNSQEGLKKSIFVRLVNSTSKKKKLERIMENSSDRVFKINADEFKSIANNPICYWASNDLIQIFKENPSLQSYAESVTGMQTNNNKKYLRYWWEVEDFDRWKVYNKGGDFCRYFGNQKYVVDWSSEAVSNYSSINKEYQGKKGITYSSISSKGFNARLMPSGQRFDNKGSAVFPKLEKYIHPLLGYLNTRVADYFLTLMNPTHSYQPGEIGRLPCPNLKSIEFGNSIKRAIEIKKSMLASDETSKYFSRKSFLSDLNEKESLTSYLKDNIRKKEEKRSIFGDILSKIEEKIIKYFDLSDIRMINEIIGPNPFSYNKISDFSQEEISLGNISKRYLDGEDIDKIAIKFKKHPYSVLEALREEKVYRKKDLKKELKNLLSYFIQVSLGRWEMDGVEPDEDGILMVSEGVSENNPSLIEKIRECIAAEWGESKVSDIESEINSILYHGMEKWIKKYFFKNFHYKMYKKRPVVWQLQTPDNHFSAFIYYHKLDEDTLPKLDSIYINPLISYYSSQREIAEKNEDTVEAKKMDDKVQDLKEFQDQIGEIIDRGYEPDLDEGVKHNFKPLEHLTPVEMK</sequence>
<feature type="domain" description="Type II methyltransferase M.TaqI-like" evidence="6">
    <location>
        <begin position="138"/>
        <end position="408"/>
    </location>
</feature>
<keyword evidence="3" id="KW-0808">Transferase</keyword>
<proteinExistence type="predicted"/>
<evidence type="ECO:0000256" key="1">
    <source>
        <dbReference type="ARBA" id="ARBA00011900"/>
    </source>
</evidence>
<evidence type="ECO:0000313" key="7">
    <source>
        <dbReference type="EMBL" id="KXA95941.1"/>
    </source>
</evidence>
<organism evidence="7 8">
    <name type="scientific">candidate division MSBL1 archaeon SCGC-AAA259I09</name>
    <dbReference type="NCBI Taxonomy" id="1698267"/>
    <lineage>
        <taxon>Archaea</taxon>
        <taxon>Methanobacteriati</taxon>
        <taxon>Methanobacteriota</taxon>
        <taxon>candidate division MSBL1</taxon>
    </lineage>
</organism>
<evidence type="ECO:0000256" key="5">
    <source>
        <dbReference type="ARBA" id="ARBA00047942"/>
    </source>
</evidence>
<keyword evidence="8" id="KW-1185">Reference proteome</keyword>
<dbReference type="NCBIfam" id="NF033452">
    <property type="entry name" value="BREX_1_MTaseX"/>
    <property type="match status" value="1"/>
</dbReference>
<dbReference type="SUPFAM" id="SSF53335">
    <property type="entry name" value="S-adenosyl-L-methionine-dependent methyltransferases"/>
    <property type="match status" value="1"/>
</dbReference>
<reference evidence="7 8" key="1">
    <citation type="journal article" date="2016" name="Sci. Rep.">
        <title>Metabolic traits of an uncultured archaeal lineage -MSBL1- from brine pools of the Red Sea.</title>
        <authorList>
            <person name="Mwirichia R."/>
            <person name="Alam I."/>
            <person name="Rashid M."/>
            <person name="Vinu M."/>
            <person name="Ba-Alawi W."/>
            <person name="Anthony Kamau A."/>
            <person name="Kamanda Ngugi D."/>
            <person name="Goker M."/>
            <person name="Klenk H.P."/>
            <person name="Bajic V."/>
            <person name="Stingl U."/>
        </authorList>
    </citation>
    <scope>NUCLEOTIDE SEQUENCE [LARGE SCALE GENOMIC DNA]</scope>
    <source>
        <strain evidence="7">SCGC-AAA259I09</strain>
    </source>
</reference>
<dbReference type="PRINTS" id="PR00507">
    <property type="entry name" value="N12N6MTFRASE"/>
</dbReference>
<dbReference type="PANTHER" id="PTHR33841">
    <property type="entry name" value="DNA METHYLTRANSFERASE YEEA-RELATED"/>
    <property type="match status" value="1"/>
</dbReference>
<dbReference type="EC" id="2.1.1.72" evidence="1"/>
<protein>
    <recommendedName>
        <fullName evidence="1">site-specific DNA-methyltransferase (adenine-specific)</fullName>
        <ecNumber evidence="1">2.1.1.72</ecNumber>
    </recommendedName>
</protein>
<dbReference type="Pfam" id="PF07669">
    <property type="entry name" value="Eco57I"/>
    <property type="match status" value="1"/>
</dbReference>
<dbReference type="Proteomes" id="UP000070463">
    <property type="component" value="Unassembled WGS sequence"/>
</dbReference>
<evidence type="ECO:0000256" key="4">
    <source>
        <dbReference type="ARBA" id="ARBA00022691"/>
    </source>
</evidence>